<dbReference type="PRINTS" id="PR00368">
    <property type="entry name" value="FADPNR"/>
</dbReference>
<keyword evidence="11 16" id="KW-0676">Redox-active center</keyword>
<feature type="domain" description="Pyridine nucleotide-disulphide oxidoreductase dimerisation" evidence="17">
    <location>
        <begin position="332"/>
        <end position="436"/>
    </location>
</feature>
<organism evidence="19 20">
    <name type="scientific">Marseilla massiliensis</name>
    <dbReference type="NCBI Taxonomy" id="1841864"/>
    <lineage>
        <taxon>Bacteria</taxon>
        <taxon>Pseudomonadati</taxon>
        <taxon>Bacteroidota</taxon>
        <taxon>Bacteroidia</taxon>
        <taxon>Bacteroidales</taxon>
        <taxon>Prevotellaceae</taxon>
        <taxon>Marseilla</taxon>
    </lineage>
</organism>
<dbReference type="PANTHER" id="PTHR22912">
    <property type="entry name" value="DISULFIDE OXIDOREDUCTASE"/>
    <property type="match status" value="1"/>
</dbReference>
<dbReference type="PROSITE" id="PS00076">
    <property type="entry name" value="PYRIDINE_REDOX_1"/>
    <property type="match status" value="1"/>
</dbReference>
<feature type="binding site" evidence="14">
    <location>
        <begin position="131"/>
        <end position="133"/>
    </location>
    <ligand>
        <name>FAD</name>
        <dbReference type="ChEBI" id="CHEBI:57692"/>
    </ligand>
</feature>
<evidence type="ECO:0000256" key="11">
    <source>
        <dbReference type="ARBA" id="ARBA00023284"/>
    </source>
</evidence>
<evidence type="ECO:0000256" key="9">
    <source>
        <dbReference type="ARBA" id="ARBA00023027"/>
    </source>
</evidence>
<evidence type="ECO:0000256" key="4">
    <source>
        <dbReference type="ARBA" id="ARBA00016961"/>
    </source>
</evidence>
<reference evidence="19" key="2">
    <citation type="journal article" date="2021" name="Sci. Rep.">
        <title>The distribution of antibiotic resistance genes in chicken gut microbiota commensals.</title>
        <authorList>
            <person name="Juricova H."/>
            <person name="Matiasovicova J."/>
            <person name="Kubasova T."/>
            <person name="Cejkova D."/>
            <person name="Rychlik I."/>
        </authorList>
    </citation>
    <scope>NUCLEOTIDE SEQUENCE</scope>
    <source>
        <strain evidence="19">An824</strain>
    </source>
</reference>
<dbReference type="Pfam" id="PF07992">
    <property type="entry name" value="Pyr_redox_2"/>
    <property type="match status" value="1"/>
</dbReference>
<dbReference type="FunFam" id="3.30.390.30:FF:000001">
    <property type="entry name" value="Dihydrolipoyl dehydrogenase"/>
    <property type="match status" value="1"/>
</dbReference>
<feature type="binding site" evidence="14">
    <location>
        <begin position="168"/>
        <end position="175"/>
    </location>
    <ligand>
        <name>NAD(+)</name>
        <dbReference type="ChEBI" id="CHEBI:57540"/>
    </ligand>
</feature>
<dbReference type="GO" id="GO:0006103">
    <property type="term" value="P:2-oxoglutarate metabolic process"/>
    <property type="evidence" value="ECO:0007669"/>
    <property type="project" value="TreeGrafter"/>
</dbReference>
<dbReference type="InterPro" id="IPR004099">
    <property type="entry name" value="Pyr_nucl-diS_OxRdtase_dimer"/>
</dbReference>
<dbReference type="Pfam" id="PF02852">
    <property type="entry name" value="Pyr_redox_dim"/>
    <property type="match status" value="1"/>
</dbReference>
<comment type="similarity">
    <text evidence="2 16">Belongs to the class-I pyridine nucleotide-disulfide oxidoreductase family.</text>
</comment>
<feature type="binding site" evidence="14">
    <location>
        <position position="191"/>
    </location>
    <ligand>
        <name>NAD(+)</name>
        <dbReference type="ChEBI" id="CHEBI:57540"/>
    </ligand>
</feature>
<dbReference type="InterPro" id="IPR016156">
    <property type="entry name" value="FAD/NAD-linked_Rdtase_dimer_sf"/>
</dbReference>
<dbReference type="InterPro" id="IPR001100">
    <property type="entry name" value="Pyr_nuc-diS_OxRdtase"/>
</dbReference>
<dbReference type="EMBL" id="JACJJG010000119">
    <property type="protein sequence ID" value="MBM6674731.1"/>
    <property type="molecule type" value="Genomic_DNA"/>
</dbReference>
<dbReference type="NCBIfam" id="TIGR01350">
    <property type="entry name" value="lipoamide_DH"/>
    <property type="match status" value="1"/>
</dbReference>
<keyword evidence="5" id="KW-0963">Cytoplasm</keyword>
<dbReference type="PIRSF" id="PIRSF000350">
    <property type="entry name" value="Mercury_reductase_MerA"/>
    <property type="match status" value="1"/>
</dbReference>
<comment type="miscellaneous">
    <text evidence="16">The active site is a redox-active disulfide bond.</text>
</comment>
<keyword evidence="10" id="KW-1015">Disulfide bond</keyword>
<evidence type="ECO:0000256" key="2">
    <source>
        <dbReference type="ARBA" id="ARBA00007532"/>
    </source>
</evidence>
<evidence type="ECO:0000256" key="14">
    <source>
        <dbReference type="PIRSR" id="PIRSR000350-3"/>
    </source>
</evidence>
<evidence type="ECO:0000313" key="19">
    <source>
        <dbReference type="EMBL" id="MBM6674731.1"/>
    </source>
</evidence>
<dbReference type="InterPro" id="IPR050151">
    <property type="entry name" value="Class-I_Pyr_Nuc-Dis_Oxidored"/>
</dbReference>
<dbReference type="Gene3D" id="3.30.390.30">
    <property type="match status" value="1"/>
</dbReference>
<keyword evidence="14" id="KW-0547">Nucleotide-binding</keyword>
<dbReference type="GO" id="GO:0005737">
    <property type="term" value="C:cytoplasm"/>
    <property type="evidence" value="ECO:0007669"/>
    <property type="project" value="UniProtKB-SubCell"/>
</dbReference>
<dbReference type="SUPFAM" id="SSF55424">
    <property type="entry name" value="FAD/NAD-linked reductases, dimerisation (C-terminal) domain"/>
    <property type="match status" value="1"/>
</dbReference>
<evidence type="ECO:0000256" key="6">
    <source>
        <dbReference type="ARBA" id="ARBA00022630"/>
    </source>
</evidence>
<accession>A0A938WU98</accession>
<dbReference type="Proteomes" id="UP000706891">
    <property type="component" value="Unassembled WGS sequence"/>
</dbReference>
<evidence type="ECO:0000256" key="13">
    <source>
        <dbReference type="PIRSR" id="PIRSR000350-2"/>
    </source>
</evidence>
<feature type="binding site" evidence="14">
    <location>
        <begin position="304"/>
        <end position="307"/>
    </location>
    <ligand>
        <name>FAD</name>
        <dbReference type="ChEBI" id="CHEBI:57692"/>
    </ligand>
</feature>
<dbReference type="SUPFAM" id="SSF51905">
    <property type="entry name" value="FAD/NAD(P)-binding domain"/>
    <property type="match status" value="1"/>
</dbReference>
<feature type="binding site" evidence="14">
    <location>
        <position position="298"/>
    </location>
    <ligand>
        <name>FAD</name>
        <dbReference type="ChEBI" id="CHEBI:57692"/>
    </ligand>
</feature>
<evidence type="ECO:0000256" key="16">
    <source>
        <dbReference type="RuleBase" id="RU003692"/>
    </source>
</evidence>
<dbReference type="InterPro" id="IPR006258">
    <property type="entry name" value="Lipoamide_DH"/>
</dbReference>
<evidence type="ECO:0000256" key="7">
    <source>
        <dbReference type="ARBA" id="ARBA00022827"/>
    </source>
</evidence>
<keyword evidence="20" id="KW-1185">Reference proteome</keyword>
<evidence type="ECO:0000256" key="3">
    <source>
        <dbReference type="ARBA" id="ARBA00012608"/>
    </source>
</evidence>
<dbReference type="AlphaFoldDB" id="A0A938WU98"/>
<name>A0A938WU98_9BACT</name>
<feature type="disulfide bond" description="Redox-active" evidence="15">
    <location>
        <begin position="40"/>
        <end position="45"/>
    </location>
</feature>
<keyword evidence="8 16" id="KW-0560">Oxidoreductase</keyword>
<comment type="cofactor">
    <cofactor evidence="14 16">
        <name>FAD</name>
        <dbReference type="ChEBI" id="CHEBI:57692"/>
    </cofactor>
    <text evidence="14 16">Binds 1 FAD per subunit.</text>
</comment>
<dbReference type="GO" id="GO:0050660">
    <property type="term" value="F:flavin adenine dinucleotide binding"/>
    <property type="evidence" value="ECO:0007669"/>
    <property type="project" value="InterPro"/>
</dbReference>
<gene>
    <name evidence="19" type="primary">lpdA</name>
    <name evidence="19" type="ORF">H6A34_12720</name>
</gene>
<evidence type="ECO:0000259" key="18">
    <source>
        <dbReference type="Pfam" id="PF07992"/>
    </source>
</evidence>
<dbReference type="EC" id="1.8.1.4" evidence="3 16"/>
<dbReference type="Gene3D" id="3.50.50.60">
    <property type="entry name" value="FAD/NAD(P)-binding domain"/>
    <property type="match status" value="2"/>
</dbReference>
<evidence type="ECO:0000259" key="17">
    <source>
        <dbReference type="Pfam" id="PF02852"/>
    </source>
</evidence>
<feature type="binding site" evidence="14">
    <location>
        <position position="258"/>
    </location>
    <ligand>
        <name>NAD(+)</name>
        <dbReference type="ChEBI" id="CHEBI:57540"/>
    </ligand>
</feature>
<evidence type="ECO:0000256" key="10">
    <source>
        <dbReference type="ARBA" id="ARBA00023157"/>
    </source>
</evidence>
<dbReference type="PRINTS" id="PR00411">
    <property type="entry name" value="PNDRDTASEI"/>
</dbReference>
<keyword evidence="9 14" id="KW-0520">NAD</keyword>
<feature type="domain" description="FAD/NAD(P)-binding" evidence="18">
    <location>
        <begin position="4"/>
        <end position="313"/>
    </location>
</feature>
<comment type="subcellular location">
    <subcellularLocation>
        <location evidence="1">Cytoplasm</location>
    </subcellularLocation>
</comment>
<dbReference type="RefSeq" id="WP_205105824.1">
    <property type="nucleotide sequence ID" value="NZ_JACJJG010000119.1"/>
</dbReference>
<dbReference type="GO" id="GO:0004148">
    <property type="term" value="F:dihydrolipoyl dehydrogenase (NADH) activity"/>
    <property type="evidence" value="ECO:0007669"/>
    <property type="project" value="UniProtKB-EC"/>
</dbReference>
<sequence>MKTDLIIIGAGPGGYHTAVYAARQGLEVTIIERKHVGGTCLNSGCIPTKALCHDASLLDAASLVTGAQPEVDFDRISNRKRDVVEKLRQDVESLMAQPGITLVRGNAVFKDRNTVSVNGEDYCSDNIIIATGSRPKPLRVEGFDLPGVMTSDGLLELNTLPRTLCIIGAGVIGLEFASVFRSFGCEVTVVEYMKECLPPYDQDISRRVRKAMEKRGIKFVMQAGVSRIATTDGLLEVNYECKGKAGQAVADIVLVATGREADSGGLGLEAIGVATERGCITVDDNMRTNIDGIYAIGDVNGRCMLAHAAIMQGMRCVNCIIGKPDDIRLDVMPSAVFTNPEAASVGLTEAQCRDAGLDYSVRKTPFRANGRAVADEADGGLLKLITGSGGRIIGCHVCGVHAADIVQEVSALMAVDCTVDRLHDITHIHPTIAELLVS</sequence>
<protein>
    <recommendedName>
        <fullName evidence="4 16">Dihydrolipoyl dehydrogenase</fullName>
        <ecNumber evidence="3 16">1.8.1.4</ecNumber>
    </recommendedName>
</protein>
<evidence type="ECO:0000256" key="8">
    <source>
        <dbReference type="ARBA" id="ARBA00023002"/>
    </source>
</evidence>
<keyword evidence="6 16" id="KW-0285">Flavoprotein</keyword>
<comment type="caution">
    <text evidence="19">The sequence shown here is derived from an EMBL/GenBank/DDBJ whole genome shotgun (WGS) entry which is preliminary data.</text>
</comment>
<proteinExistence type="inferred from homology"/>
<dbReference type="InterPro" id="IPR023753">
    <property type="entry name" value="FAD/NAD-binding_dom"/>
</dbReference>
<comment type="catalytic activity">
    <reaction evidence="12 16">
        <text>N(6)-[(R)-dihydrolipoyl]-L-lysyl-[protein] + NAD(+) = N(6)-[(R)-lipoyl]-L-lysyl-[protein] + NADH + H(+)</text>
        <dbReference type="Rhea" id="RHEA:15045"/>
        <dbReference type="Rhea" id="RHEA-COMP:10474"/>
        <dbReference type="Rhea" id="RHEA-COMP:10475"/>
        <dbReference type="ChEBI" id="CHEBI:15378"/>
        <dbReference type="ChEBI" id="CHEBI:57540"/>
        <dbReference type="ChEBI" id="CHEBI:57945"/>
        <dbReference type="ChEBI" id="CHEBI:83099"/>
        <dbReference type="ChEBI" id="CHEBI:83100"/>
        <dbReference type="EC" id="1.8.1.4"/>
    </reaction>
</comment>
<evidence type="ECO:0000256" key="5">
    <source>
        <dbReference type="ARBA" id="ARBA00022490"/>
    </source>
</evidence>
<dbReference type="InterPro" id="IPR036188">
    <property type="entry name" value="FAD/NAD-bd_sf"/>
</dbReference>
<reference evidence="19" key="1">
    <citation type="submission" date="2020-08" db="EMBL/GenBank/DDBJ databases">
        <authorList>
            <person name="Cejkova D."/>
            <person name="Kubasova T."/>
            <person name="Jahodarova E."/>
            <person name="Rychlik I."/>
        </authorList>
    </citation>
    <scope>NUCLEOTIDE SEQUENCE</scope>
    <source>
        <strain evidence="19">An824</strain>
    </source>
</reference>
<feature type="binding site" evidence="14">
    <location>
        <position position="49"/>
    </location>
    <ligand>
        <name>FAD</name>
        <dbReference type="ChEBI" id="CHEBI:57692"/>
    </ligand>
</feature>
<evidence type="ECO:0000256" key="12">
    <source>
        <dbReference type="ARBA" id="ARBA00049187"/>
    </source>
</evidence>
<feature type="active site" description="Proton acceptor" evidence="13">
    <location>
        <position position="429"/>
    </location>
</feature>
<keyword evidence="7 14" id="KW-0274">FAD</keyword>
<evidence type="ECO:0000313" key="20">
    <source>
        <dbReference type="Proteomes" id="UP000706891"/>
    </source>
</evidence>
<evidence type="ECO:0000256" key="1">
    <source>
        <dbReference type="ARBA" id="ARBA00004496"/>
    </source>
</evidence>
<dbReference type="PANTHER" id="PTHR22912:SF217">
    <property type="entry name" value="DIHYDROLIPOYL DEHYDROGENASE"/>
    <property type="match status" value="1"/>
</dbReference>
<evidence type="ECO:0000256" key="15">
    <source>
        <dbReference type="PIRSR" id="PIRSR000350-4"/>
    </source>
</evidence>
<dbReference type="InterPro" id="IPR012999">
    <property type="entry name" value="Pyr_OxRdtase_I_AS"/>
</dbReference>